<feature type="region of interest" description="Disordered" evidence="1">
    <location>
        <begin position="24"/>
        <end position="50"/>
    </location>
</feature>
<keyword evidence="3" id="KW-1185">Reference proteome</keyword>
<gene>
    <name evidence="2" type="ORF">CQA53_01655</name>
</gene>
<evidence type="ECO:0000313" key="2">
    <source>
        <dbReference type="EMBL" id="RDU66995.1"/>
    </source>
</evidence>
<name>A0A3D8IQ00_9HELI</name>
<dbReference type="Proteomes" id="UP000256379">
    <property type="component" value="Unassembled WGS sequence"/>
</dbReference>
<reference evidence="2 3" key="1">
    <citation type="submission" date="2018-04" db="EMBL/GenBank/DDBJ databases">
        <title>Novel Campyloabacter and Helicobacter Species and Strains.</title>
        <authorList>
            <person name="Mannion A.J."/>
            <person name="Shen Z."/>
            <person name="Fox J.G."/>
        </authorList>
    </citation>
    <scope>NUCLEOTIDE SEQUENCE [LARGE SCALE GENOMIC DNA]</scope>
    <source>
        <strain evidence="2 3">MIT 17-337</strain>
    </source>
</reference>
<proteinExistence type="predicted"/>
<evidence type="ECO:0000256" key="1">
    <source>
        <dbReference type="SAM" id="MobiDB-lite"/>
    </source>
</evidence>
<comment type="caution">
    <text evidence="2">The sequence shown here is derived from an EMBL/GenBank/DDBJ whole genome shotgun (WGS) entry which is preliminary data.</text>
</comment>
<dbReference type="AlphaFoldDB" id="A0A3D8IQ00"/>
<protein>
    <submittedName>
        <fullName evidence="2">Uncharacterized protein</fullName>
    </submittedName>
</protein>
<evidence type="ECO:0000313" key="3">
    <source>
        <dbReference type="Proteomes" id="UP000256379"/>
    </source>
</evidence>
<dbReference type="EMBL" id="NXLQ01000002">
    <property type="protein sequence ID" value="RDU66995.1"/>
    <property type="molecule type" value="Genomic_DNA"/>
</dbReference>
<dbReference type="RefSeq" id="WP_115542290.1">
    <property type="nucleotide sequence ID" value="NZ_NXLQ01000002.1"/>
</dbReference>
<organism evidence="2 3">
    <name type="scientific">Helicobacter didelphidarum</name>
    <dbReference type="NCBI Taxonomy" id="2040648"/>
    <lineage>
        <taxon>Bacteria</taxon>
        <taxon>Pseudomonadati</taxon>
        <taxon>Campylobacterota</taxon>
        <taxon>Epsilonproteobacteria</taxon>
        <taxon>Campylobacterales</taxon>
        <taxon>Helicobacteraceae</taxon>
        <taxon>Helicobacter</taxon>
    </lineage>
</organism>
<sequence>MNLKWIIRAFVIASVMIGMNACNKSGGNKGGKQTNVNSKNRADSKEVNQGVSHTDFASLPECKEDVEEIKDCVHKEYYGDDTLKEETYYKNEKLRGGEGLL</sequence>
<accession>A0A3D8IQ00</accession>
<feature type="compositionally biased region" description="Polar residues" evidence="1">
    <location>
        <begin position="24"/>
        <end position="39"/>
    </location>
</feature>